<dbReference type="GO" id="GO:0035269">
    <property type="term" value="P:protein O-linked glycosylation via mannose"/>
    <property type="evidence" value="ECO:0007669"/>
    <property type="project" value="InterPro"/>
</dbReference>
<proteinExistence type="predicted"/>
<accession>A0A6C0KCT6</accession>
<protein>
    <recommendedName>
        <fullName evidence="1">RXYLT1 C-terminal domain-containing protein</fullName>
    </recommendedName>
</protein>
<name>A0A6C0KCT6_9ZZZZ</name>
<feature type="domain" description="RXYLT1 C-terminal" evidence="1">
    <location>
        <begin position="155"/>
        <end position="210"/>
    </location>
</feature>
<evidence type="ECO:0000313" key="2">
    <source>
        <dbReference type="EMBL" id="QHU14118.1"/>
    </source>
</evidence>
<dbReference type="PANTHER" id="PTHR15576">
    <property type="entry name" value="RIBITOL-5-PHOSPHATE XYLOSYLTRANSFERASE 1"/>
    <property type="match status" value="1"/>
</dbReference>
<dbReference type="GO" id="GO:0005794">
    <property type="term" value="C:Golgi apparatus"/>
    <property type="evidence" value="ECO:0007669"/>
    <property type="project" value="TreeGrafter"/>
</dbReference>
<dbReference type="InterPro" id="IPR057538">
    <property type="entry name" value="RXYLT1_C"/>
</dbReference>
<dbReference type="InterPro" id="IPR055286">
    <property type="entry name" value="RXYLT1-like"/>
</dbReference>
<dbReference type="Pfam" id="PF24785">
    <property type="entry name" value="RXYLT1_C"/>
    <property type="match status" value="1"/>
</dbReference>
<sequence>MRFQDFIWRPEDVVTHLRLQEFTDEKCIFLKSDCLHENKQIEWQGTKHPPLWPPKQRIWISGRSDLEVNDTLVALHTDNFDRWYATNNESSDPRIISIPLGMQTNCRVDCIDIMAEVVQEPKVDMNQVYMNFNIDTWINERFVTYHYLKDHPWVTYESHNQEYIQYCRQIRNSRFVVCPRGNGYDTHRLWETLYLGSIPIVRNHATYNQFNELPIVQIHSWSDLSEDYLEMEYERIMSTEWNFEKLSMDYWSSQIRKGQINDREN</sequence>
<dbReference type="EMBL" id="MN740830">
    <property type="protein sequence ID" value="QHU14118.1"/>
    <property type="molecule type" value="Genomic_DNA"/>
</dbReference>
<evidence type="ECO:0000259" key="1">
    <source>
        <dbReference type="Pfam" id="PF24785"/>
    </source>
</evidence>
<reference evidence="2" key="1">
    <citation type="journal article" date="2020" name="Nature">
        <title>Giant virus diversity and host interactions through global metagenomics.</title>
        <authorList>
            <person name="Schulz F."/>
            <person name="Roux S."/>
            <person name="Paez-Espino D."/>
            <person name="Jungbluth S."/>
            <person name="Walsh D.A."/>
            <person name="Denef V.J."/>
            <person name="McMahon K.D."/>
            <person name="Konstantinidis K.T."/>
            <person name="Eloe-Fadrosh E.A."/>
            <person name="Kyrpides N.C."/>
            <person name="Woyke T."/>
        </authorList>
    </citation>
    <scope>NUCLEOTIDE SEQUENCE</scope>
    <source>
        <strain evidence="2">GVMAG-S-1101182-85</strain>
    </source>
</reference>
<dbReference type="GO" id="GO:0120053">
    <property type="term" value="F:ribitol beta-1,4-xylosyltransferase activity"/>
    <property type="evidence" value="ECO:0007669"/>
    <property type="project" value="InterPro"/>
</dbReference>
<dbReference type="PANTHER" id="PTHR15576:SF1">
    <property type="entry name" value="RIBITOL-5-PHOSPHATE XYLOSYLTRANSFERASE 1"/>
    <property type="match status" value="1"/>
</dbReference>
<organism evidence="2">
    <name type="scientific">viral metagenome</name>
    <dbReference type="NCBI Taxonomy" id="1070528"/>
    <lineage>
        <taxon>unclassified sequences</taxon>
        <taxon>metagenomes</taxon>
        <taxon>organismal metagenomes</taxon>
    </lineage>
</organism>
<dbReference type="AlphaFoldDB" id="A0A6C0KCT6"/>